<dbReference type="InterPro" id="IPR036397">
    <property type="entry name" value="RNaseH_sf"/>
</dbReference>
<name>A0AAF3EKY0_9BILA</name>
<sequence>MRLELCLTITRNTKEEEDEDEEEEEDEEEDGDEEEVASKQVPLLDWPACSPDLNPIENLWGMLARRVYHNSTQYANVQALKDAIIREWNAIPRSTIKKLVDSMPSRIFDVISRQGQATKY</sequence>
<evidence type="ECO:0000256" key="1">
    <source>
        <dbReference type="SAM" id="MobiDB-lite"/>
    </source>
</evidence>
<evidence type="ECO:0000313" key="3">
    <source>
        <dbReference type="WBParaSite" id="MBELARI_LOCUS14694"/>
    </source>
</evidence>
<proteinExistence type="predicted"/>
<dbReference type="Proteomes" id="UP000887575">
    <property type="component" value="Unassembled WGS sequence"/>
</dbReference>
<reference evidence="3" key="1">
    <citation type="submission" date="2024-02" db="UniProtKB">
        <authorList>
            <consortium name="WormBaseParasite"/>
        </authorList>
    </citation>
    <scope>IDENTIFICATION</scope>
</reference>
<dbReference type="WBParaSite" id="MBELARI_LOCUS14694">
    <property type="protein sequence ID" value="MBELARI_LOCUS14694"/>
    <property type="gene ID" value="MBELARI_LOCUS14694"/>
</dbReference>
<dbReference type="GO" id="GO:0003676">
    <property type="term" value="F:nucleic acid binding"/>
    <property type="evidence" value="ECO:0007669"/>
    <property type="project" value="InterPro"/>
</dbReference>
<feature type="compositionally biased region" description="Acidic residues" evidence="1">
    <location>
        <begin position="15"/>
        <end position="35"/>
    </location>
</feature>
<accession>A0AAF3EKY0</accession>
<evidence type="ECO:0008006" key="4">
    <source>
        <dbReference type="Google" id="ProtNLM"/>
    </source>
</evidence>
<dbReference type="Gene3D" id="3.30.420.10">
    <property type="entry name" value="Ribonuclease H-like superfamily/Ribonuclease H"/>
    <property type="match status" value="1"/>
</dbReference>
<keyword evidence="2" id="KW-1185">Reference proteome</keyword>
<organism evidence="2 3">
    <name type="scientific">Mesorhabditis belari</name>
    <dbReference type="NCBI Taxonomy" id="2138241"/>
    <lineage>
        <taxon>Eukaryota</taxon>
        <taxon>Metazoa</taxon>
        <taxon>Ecdysozoa</taxon>
        <taxon>Nematoda</taxon>
        <taxon>Chromadorea</taxon>
        <taxon>Rhabditida</taxon>
        <taxon>Rhabditina</taxon>
        <taxon>Rhabditomorpha</taxon>
        <taxon>Rhabditoidea</taxon>
        <taxon>Rhabditidae</taxon>
        <taxon>Mesorhabditinae</taxon>
        <taxon>Mesorhabditis</taxon>
    </lineage>
</organism>
<dbReference type="AlphaFoldDB" id="A0AAF3EKY0"/>
<protein>
    <recommendedName>
        <fullName evidence="4">Tc1-like transposase DDE domain-containing protein</fullName>
    </recommendedName>
</protein>
<feature type="region of interest" description="Disordered" evidence="1">
    <location>
        <begin position="7"/>
        <end position="42"/>
    </location>
</feature>
<evidence type="ECO:0000313" key="2">
    <source>
        <dbReference type="Proteomes" id="UP000887575"/>
    </source>
</evidence>